<dbReference type="Pfam" id="PF00072">
    <property type="entry name" value="Response_reg"/>
    <property type="match status" value="1"/>
</dbReference>
<evidence type="ECO:0000256" key="7">
    <source>
        <dbReference type="PROSITE-ProRule" id="PRU00169"/>
    </source>
</evidence>
<evidence type="ECO:0000256" key="6">
    <source>
        <dbReference type="ARBA" id="ARBA00024867"/>
    </source>
</evidence>
<dbReference type="Gene3D" id="6.10.250.690">
    <property type="match status" value="1"/>
</dbReference>
<keyword evidence="3" id="KW-0805">Transcription regulation</keyword>
<evidence type="ECO:0000256" key="5">
    <source>
        <dbReference type="ARBA" id="ARBA00023163"/>
    </source>
</evidence>
<feature type="modified residue" description="4-aspartylphosphate" evidence="7">
    <location>
        <position position="56"/>
    </location>
</feature>
<feature type="domain" description="OmpR/PhoB-type" evidence="10">
    <location>
        <begin position="130"/>
        <end position="229"/>
    </location>
</feature>
<dbReference type="PROSITE" id="PS50110">
    <property type="entry name" value="RESPONSE_REGULATORY"/>
    <property type="match status" value="1"/>
</dbReference>
<evidence type="ECO:0000256" key="4">
    <source>
        <dbReference type="ARBA" id="ARBA00023125"/>
    </source>
</evidence>
<dbReference type="GO" id="GO:0006355">
    <property type="term" value="P:regulation of DNA-templated transcription"/>
    <property type="evidence" value="ECO:0007669"/>
    <property type="project" value="InterPro"/>
</dbReference>
<dbReference type="AlphaFoldDB" id="A0A6F8ZK08"/>
<evidence type="ECO:0000313" key="12">
    <source>
        <dbReference type="Proteomes" id="UP000503399"/>
    </source>
</evidence>
<dbReference type="GO" id="GO:0005829">
    <property type="term" value="C:cytosol"/>
    <property type="evidence" value="ECO:0007669"/>
    <property type="project" value="TreeGrafter"/>
</dbReference>
<keyword evidence="2 7" id="KW-0597">Phosphoprotein</keyword>
<dbReference type="SUPFAM" id="SSF46894">
    <property type="entry name" value="C-terminal effector domain of the bipartite response regulators"/>
    <property type="match status" value="1"/>
</dbReference>
<keyword evidence="4 8" id="KW-0238">DNA-binding</keyword>
<evidence type="ECO:0000259" key="9">
    <source>
        <dbReference type="PROSITE" id="PS50110"/>
    </source>
</evidence>
<dbReference type="InterPro" id="IPR039420">
    <property type="entry name" value="WalR-like"/>
</dbReference>
<gene>
    <name evidence="11" type="ORF">R50_2575</name>
</gene>
<comment type="function">
    <text evidence="6">May play the central regulatory role in sporulation. It may be an element of the effector pathway responsible for the activation of sporulation genes in response to nutritional stress. Spo0A may act in concert with spo0H (a sigma factor) to control the expression of some genes that are critical to the sporulation process.</text>
</comment>
<evidence type="ECO:0000313" key="11">
    <source>
        <dbReference type="EMBL" id="CAB1130067.1"/>
    </source>
</evidence>
<evidence type="ECO:0000256" key="3">
    <source>
        <dbReference type="ARBA" id="ARBA00023015"/>
    </source>
</evidence>
<dbReference type="PANTHER" id="PTHR48111">
    <property type="entry name" value="REGULATOR OF RPOS"/>
    <property type="match status" value="1"/>
</dbReference>
<dbReference type="Gene3D" id="1.10.10.10">
    <property type="entry name" value="Winged helix-like DNA-binding domain superfamily/Winged helix DNA-binding domain"/>
    <property type="match status" value="1"/>
</dbReference>
<keyword evidence="5" id="KW-0804">Transcription</keyword>
<proteinExistence type="predicted"/>
<feature type="domain" description="Response regulatory" evidence="9">
    <location>
        <begin position="6"/>
        <end position="121"/>
    </location>
</feature>
<dbReference type="SUPFAM" id="SSF52172">
    <property type="entry name" value="CheY-like"/>
    <property type="match status" value="1"/>
</dbReference>
<evidence type="ECO:0000256" key="2">
    <source>
        <dbReference type="ARBA" id="ARBA00022553"/>
    </source>
</evidence>
<dbReference type="Proteomes" id="UP000503399">
    <property type="component" value="Chromosome"/>
</dbReference>
<organism evidence="11 12">
    <name type="scientific">Candidatus Hydrogenisulfobacillus filiaventi</name>
    <dbReference type="NCBI Taxonomy" id="2707344"/>
    <lineage>
        <taxon>Bacteria</taxon>
        <taxon>Bacillati</taxon>
        <taxon>Bacillota</taxon>
        <taxon>Clostridia</taxon>
        <taxon>Eubacteriales</taxon>
        <taxon>Clostridiales Family XVII. Incertae Sedis</taxon>
        <taxon>Candidatus Hydrogenisulfobacillus</taxon>
    </lineage>
</organism>
<sequence length="237" mass="25280">MAAPPLLWVIDDDPGVVDLVAAYGAMTGWRVAGFGALGPAMARLGAGEQPAVVVLDWNLPDASDGIAALMALKARTDAPVVLLTVNDREADVIRALSEGADDYVVKPFSPGELMARLGAVYRRAAPAAAGERLGSADLLLDRSARQVWQGGRALALSTLEFDLLWTLAAHPGRVWTREELLDRIWGDAGEAFDRAVDTAVVRLRRKLGDHAEACRYIETVRGVGYRWCAGAGPPVSP</sequence>
<dbReference type="SMART" id="SM00862">
    <property type="entry name" value="Trans_reg_C"/>
    <property type="match status" value="1"/>
</dbReference>
<dbReference type="SMART" id="SM00448">
    <property type="entry name" value="REC"/>
    <property type="match status" value="1"/>
</dbReference>
<dbReference type="InterPro" id="IPR001789">
    <property type="entry name" value="Sig_transdc_resp-reg_receiver"/>
</dbReference>
<dbReference type="GO" id="GO:0000156">
    <property type="term" value="F:phosphorelay response regulator activity"/>
    <property type="evidence" value="ECO:0007669"/>
    <property type="project" value="TreeGrafter"/>
</dbReference>
<protein>
    <recommendedName>
        <fullName evidence="1">Stage 0 sporulation protein A homolog</fullName>
    </recommendedName>
</protein>
<keyword evidence="12" id="KW-1185">Reference proteome</keyword>
<dbReference type="PROSITE" id="PS51755">
    <property type="entry name" value="OMPR_PHOB"/>
    <property type="match status" value="1"/>
</dbReference>
<dbReference type="GO" id="GO:0032993">
    <property type="term" value="C:protein-DNA complex"/>
    <property type="evidence" value="ECO:0007669"/>
    <property type="project" value="TreeGrafter"/>
</dbReference>
<dbReference type="GO" id="GO:0000976">
    <property type="term" value="F:transcription cis-regulatory region binding"/>
    <property type="evidence" value="ECO:0007669"/>
    <property type="project" value="TreeGrafter"/>
</dbReference>
<feature type="DNA-binding region" description="OmpR/PhoB-type" evidence="8">
    <location>
        <begin position="130"/>
        <end position="229"/>
    </location>
</feature>
<dbReference type="KEGG" id="hfv:R50_2575"/>
<dbReference type="CDD" id="cd00383">
    <property type="entry name" value="trans_reg_C"/>
    <property type="match status" value="1"/>
</dbReference>
<dbReference type="Pfam" id="PF00486">
    <property type="entry name" value="Trans_reg_C"/>
    <property type="match status" value="1"/>
</dbReference>
<evidence type="ECO:0000259" key="10">
    <source>
        <dbReference type="PROSITE" id="PS51755"/>
    </source>
</evidence>
<evidence type="ECO:0000256" key="1">
    <source>
        <dbReference type="ARBA" id="ARBA00018672"/>
    </source>
</evidence>
<name>A0A6F8ZK08_9FIRM</name>
<dbReference type="InterPro" id="IPR036388">
    <property type="entry name" value="WH-like_DNA-bd_sf"/>
</dbReference>
<reference evidence="11 12" key="1">
    <citation type="submission" date="2020-02" db="EMBL/GenBank/DDBJ databases">
        <authorList>
            <person name="Hogendoorn C."/>
        </authorList>
    </citation>
    <scope>NUCLEOTIDE SEQUENCE [LARGE SCALE GENOMIC DNA]</scope>
    <source>
        <strain evidence="11">R501</strain>
    </source>
</reference>
<dbReference type="InterPro" id="IPR011006">
    <property type="entry name" value="CheY-like_superfamily"/>
</dbReference>
<evidence type="ECO:0000256" key="8">
    <source>
        <dbReference type="PROSITE-ProRule" id="PRU01091"/>
    </source>
</evidence>
<accession>A0A6F8ZK08</accession>
<dbReference type="EMBL" id="LR778114">
    <property type="protein sequence ID" value="CAB1130067.1"/>
    <property type="molecule type" value="Genomic_DNA"/>
</dbReference>
<dbReference type="Gene3D" id="3.40.50.2300">
    <property type="match status" value="1"/>
</dbReference>
<dbReference type="InterPro" id="IPR016032">
    <property type="entry name" value="Sig_transdc_resp-reg_C-effctor"/>
</dbReference>
<dbReference type="InterPro" id="IPR001867">
    <property type="entry name" value="OmpR/PhoB-type_DNA-bd"/>
</dbReference>
<dbReference type="PANTHER" id="PTHR48111:SF4">
    <property type="entry name" value="DNA-BINDING DUAL TRANSCRIPTIONAL REGULATOR OMPR"/>
    <property type="match status" value="1"/>
</dbReference>